<evidence type="ECO:0000313" key="2">
    <source>
        <dbReference type="EMBL" id="RKO87754.1"/>
    </source>
</evidence>
<evidence type="ECO:0000256" key="1">
    <source>
        <dbReference type="SAM" id="MobiDB-lite"/>
    </source>
</evidence>
<feature type="region of interest" description="Disordered" evidence="1">
    <location>
        <begin position="209"/>
        <end position="238"/>
    </location>
</feature>
<feature type="region of interest" description="Disordered" evidence="1">
    <location>
        <begin position="140"/>
        <end position="195"/>
    </location>
</feature>
<organism evidence="2 3">
    <name type="scientific">Blyttiomyces helicus</name>
    <dbReference type="NCBI Taxonomy" id="388810"/>
    <lineage>
        <taxon>Eukaryota</taxon>
        <taxon>Fungi</taxon>
        <taxon>Fungi incertae sedis</taxon>
        <taxon>Chytridiomycota</taxon>
        <taxon>Chytridiomycota incertae sedis</taxon>
        <taxon>Chytridiomycetes</taxon>
        <taxon>Chytridiomycetes incertae sedis</taxon>
        <taxon>Blyttiomyces</taxon>
    </lineage>
</organism>
<dbReference type="Proteomes" id="UP000269721">
    <property type="component" value="Unassembled WGS sequence"/>
</dbReference>
<dbReference type="AlphaFoldDB" id="A0A4P9W632"/>
<reference evidence="3" key="1">
    <citation type="journal article" date="2018" name="Nat. Microbiol.">
        <title>Leveraging single-cell genomics to expand the fungal tree of life.</title>
        <authorList>
            <person name="Ahrendt S.R."/>
            <person name="Quandt C.A."/>
            <person name="Ciobanu D."/>
            <person name="Clum A."/>
            <person name="Salamov A."/>
            <person name="Andreopoulos B."/>
            <person name="Cheng J.F."/>
            <person name="Woyke T."/>
            <person name="Pelin A."/>
            <person name="Henrissat B."/>
            <person name="Reynolds N.K."/>
            <person name="Benny G.L."/>
            <person name="Smith M.E."/>
            <person name="James T.Y."/>
            <person name="Grigoriev I.V."/>
        </authorList>
    </citation>
    <scope>NUCLEOTIDE SEQUENCE [LARGE SCALE GENOMIC DNA]</scope>
</reference>
<keyword evidence="3" id="KW-1185">Reference proteome</keyword>
<evidence type="ECO:0000313" key="3">
    <source>
        <dbReference type="Proteomes" id="UP000269721"/>
    </source>
</evidence>
<proteinExistence type="predicted"/>
<gene>
    <name evidence="2" type="ORF">BDK51DRAFT_52962</name>
</gene>
<name>A0A4P9W632_9FUNG</name>
<accession>A0A4P9W632</accession>
<dbReference type="EMBL" id="KZ997178">
    <property type="protein sequence ID" value="RKO87754.1"/>
    <property type="molecule type" value="Genomic_DNA"/>
</dbReference>
<feature type="compositionally biased region" description="Low complexity" evidence="1">
    <location>
        <begin position="145"/>
        <end position="166"/>
    </location>
</feature>
<protein>
    <submittedName>
        <fullName evidence="2">Uncharacterized protein</fullName>
    </submittedName>
</protein>
<sequence>MSAPDVLPFGTFNMFTSNDFRLCLPFSPIKDANGNTSPRPPAAPAFAKQRFEVAGAIMALAGQQSYCEVKRHGKREKCIVGLAASVGEQGFYWGSNGRLLRDPLRDHGQGRVKNIGEAKASEFYEHLSVKHRELSGCECRRTDLSTPTKRPMPRSRSSSPAPEFSPCIDHESEPTKRPRLISRSPSPPRIAAVAESPSVMWSRAFADAVEDDSDDDEDDSDDVEHDSDDDDEELASGTGGQYYKAIRVKGSEVNEKELGSAFLWALKIINPSSGSHAGRRGRLQSSVILTAISPPDSATTRLHRAWAGFGFEQCALRESYI</sequence>
<feature type="compositionally biased region" description="Acidic residues" evidence="1">
    <location>
        <begin position="209"/>
        <end position="234"/>
    </location>
</feature>